<dbReference type="EMBL" id="BAAAJK010000073">
    <property type="protein sequence ID" value="GAA1404091.1"/>
    <property type="molecule type" value="Genomic_DNA"/>
</dbReference>
<name>A0ABN1YCH5_9PSEU</name>
<organism evidence="1 2">
    <name type="scientific">Pseudonocardia kongjuensis</name>
    <dbReference type="NCBI Taxonomy" id="102227"/>
    <lineage>
        <taxon>Bacteria</taxon>
        <taxon>Bacillati</taxon>
        <taxon>Actinomycetota</taxon>
        <taxon>Actinomycetes</taxon>
        <taxon>Pseudonocardiales</taxon>
        <taxon>Pseudonocardiaceae</taxon>
        <taxon>Pseudonocardia</taxon>
    </lineage>
</organism>
<evidence type="ECO:0000313" key="1">
    <source>
        <dbReference type="EMBL" id="GAA1404091.1"/>
    </source>
</evidence>
<proteinExistence type="predicted"/>
<evidence type="ECO:0000313" key="2">
    <source>
        <dbReference type="Proteomes" id="UP001501414"/>
    </source>
</evidence>
<accession>A0ABN1YCH5</accession>
<protein>
    <recommendedName>
        <fullName evidence="3">Recombinase zinc beta ribbon domain-containing protein</fullName>
    </recommendedName>
</protein>
<gene>
    <name evidence="1" type="ORF">GCM10009613_65870</name>
</gene>
<reference evidence="1 2" key="1">
    <citation type="journal article" date="2019" name="Int. J. Syst. Evol. Microbiol.">
        <title>The Global Catalogue of Microorganisms (GCM) 10K type strain sequencing project: providing services to taxonomists for standard genome sequencing and annotation.</title>
        <authorList>
            <consortium name="The Broad Institute Genomics Platform"/>
            <consortium name="The Broad Institute Genome Sequencing Center for Infectious Disease"/>
            <person name="Wu L."/>
            <person name="Ma J."/>
        </authorList>
    </citation>
    <scope>NUCLEOTIDE SEQUENCE [LARGE SCALE GENOMIC DNA]</scope>
    <source>
        <strain evidence="1 2">JCM 11896</strain>
    </source>
</reference>
<comment type="caution">
    <text evidence="1">The sequence shown here is derived from an EMBL/GenBank/DDBJ whole genome shotgun (WGS) entry which is preliminary data.</text>
</comment>
<dbReference type="Proteomes" id="UP001501414">
    <property type="component" value="Unassembled WGS sequence"/>
</dbReference>
<keyword evidence="2" id="KW-1185">Reference proteome</keyword>
<evidence type="ECO:0008006" key="3">
    <source>
        <dbReference type="Google" id="ProtNLM"/>
    </source>
</evidence>
<sequence length="73" mass="7929">MGFLSSTAKGGARAGRAVAREVAAARHDRRGVSTERPDGRVYCRACGRRVRSGFGEVCSRAACHRTFMIRQGM</sequence>